<dbReference type="Proteomes" id="UP001500920">
    <property type="component" value="Unassembled WGS sequence"/>
</dbReference>
<protein>
    <submittedName>
        <fullName evidence="2">Uncharacterized protein</fullName>
    </submittedName>
</protein>
<evidence type="ECO:0000313" key="3">
    <source>
        <dbReference type="Proteomes" id="UP001500920"/>
    </source>
</evidence>
<sequence length="94" mass="11114">MFKFDKYTVPYHITNMIFYIFTLAVITLIYIFVFYPPLEDVATQEFFSNFGLREFGGTLFFLLLIITPLLVLYGAIYHLYKIITFNKTNQTVSE</sequence>
<proteinExistence type="predicted"/>
<name>A0ABP7EZV7_9STAP</name>
<keyword evidence="3" id="KW-1185">Reference proteome</keyword>
<feature type="transmembrane region" description="Helical" evidence="1">
    <location>
        <begin position="12"/>
        <end position="35"/>
    </location>
</feature>
<evidence type="ECO:0000313" key="2">
    <source>
        <dbReference type="EMBL" id="GAA3728539.1"/>
    </source>
</evidence>
<keyword evidence="1" id="KW-0472">Membrane</keyword>
<reference evidence="3" key="1">
    <citation type="journal article" date="2019" name="Int. J. Syst. Evol. Microbiol.">
        <title>The Global Catalogue of Microorganisms (GCM) 10K type strain sequencing project: providing services to taxonomists for standard genome sequencing and annotation.</title>
        <authorList>
            <consortium name="The Broad Institute Genomics Platform"/>
            <consortium name="The Broad Institute Genome Sequencing Center for Infectious Disease"/>
            <person name="Wu L."/>
            <person name="Ma J."/>
        </authorList>
    </citation>
    <scope>NUCLEOTIDE SEQUENCE [LARGE SCALE GENOMIC DNA]</scope>
    <source>
        <strain evidence="3">JCM 16981</strain>
    </source>
</reference>
<gene>
    <name evidence="2" type="ORF">GCM10022378_16520</name>
</gene>
<keyword evidence="1" id="KW-1133">Transmembrane helix</keyword>
<evidence type="ECO:0000256" key="1">
    <source>
        <dbReference type="SAM" id="Phobius"/>
    </source>
</evidence>
<dbReference type="RefSeq" id="WP_344703345.1">
    <property type="nucleotide sequence ID" value="NZ_BAABCK010000058.1"/>
</dbReference>
<keyword evidence="1" id="KW-0812">Transmembrane</keyword>
<organism evidence="2 3">
    <name type="scientific">Salinicoccus jeotgali</name>
    <dbReference type="NCBI Taxonomy" id="381634"/>
    <lineage>
        <taxon>Bacteria</taxon>
        <taxon>Bacillati</taxon>
        <taxon>Bacillota</taxon>
        <taxon>Bacilli</taxon>
        <taxon>Bacillales</taxon>
        <taxon>Staphylococcaceae</taxon>
        <taxon>Salinicoccus</taxon>
    </lineage>
</organism>
<comment type="caution">
    <text evidence="2">The sequence shown here is derived from an EMBL/GenBank/DDBJ whole genome shotgun (WGS) entry which is preliminary data.</text>
</comment>
<accession>A0ABP7EZV7</accession>
<dbReference type="EMBL" id="BAABCK010000058">
    <property type="protein sequence ID" value="GAA3728539.1"/>
    <property type="molecule type" value="Genomic_DNA"/>
</dbReference>
<feature type="transmembrane region" description="Helical" evidence="1">
    <location>
        <begin position="55"/>
        <end position="80"/>
    </location>
</feature>